<dbReference type="EMBL" id="RJLM01000009">
    <property type="protein sequence ID" value="RWX54028.1"/>
    <property type="molecule type" value="Genomic_DNA"/>
</dbReference>
<sequence>MRIIFTLLLLLVSATGSAAPKAELWPYWQQSNEANTATIDHSLWQHTLNKYLVLHPQQTLFRYHAVSSNGKYDLDRYIRKLAATDPRSYSKDEQFAYWVNLYNALTVQLILDNYPLKSITKLGGFFSFGPWDEKLLTINNNALSLNDIEHRILRPIWQDARIHYVVNCASLGCPDLQPEAFTADNSEKLLEQSASRFINSTKGVKVTGSKVLLSSIYNWYSIDFGNKSMLQNHLNQYRKGKHVELNSISYDYDWTLNEAR</sequence>
<dbReference type="Proteomes" id="UP000287563">
    <property type="component" value="Unassembled WGS sequence"/>
</dbReference>
<reference evidence="3 4" key="1">
    <citation type="submission" date="2018-11" db="EMBL/GenBank/DDBJ databases">
        <title>Photobacterium sp. BEI247 sp. nov., a marine bacterium isolated from Yongle Blue Hole in the South China Sea.</title>
        <authorList>
            <person name="Wang X."/>
        </authorList>
    </citation>
    <scope>NUCLEOTIDE SEQUENCE [LARGE SCALE GENOMIC DNA]</scope>
    <source>
        <strain evidence="4">BEI247</strain>
    </source>
</reference>
<evidence type="ECO:0000259" key="2">
    <source>
        <dbReference type="Pfam" id="PF04784"/>
    </source>
</evidence>
<dbReference type="PANTHER" id="PTHR46361:SF3">
    <property type="entry name" value="ELECTRON CARRIER_ PROTEIN DISULFIDE OXIDOREDUCTASE"/>
    <property type="match status" value="1"/>
</dbReference>
<keyword evidence="1" id="KW-0732">Signal</keyword>
<dbReference type="Pfam" id="PF04784">
    <property type="entry name" value="DUF547"/>
    <property type="match status" value="1"/>
</dbReference>
<name>A0A3S3UHG8_9GAMM</name>
<evidence type="ECO:0000313" key="4">
    <source>
        <dbReference type="Proteomes" id="UP000287563"/>
    </source>
</evidence>
<proteinExistence type="predicted"/>
<evidence type="ECO:0000313" key="3">
    <source>
        <dbReference type="EMBL" id="RWX54028.1"/>
    </source>
</evidence>
<dbReference type="AlphaFoldDB" id="A0A3S3UHG8"/>
<dbReference type="InterPro" id="IPR006869">
    <property type="entry name" value="DUF547"/>
</dbReference>
<dbReference type="PANTHER" id="PTHR46361">
    <property type="entry name" value="ELECTRON CARRIER/ PROTEIN DISULFIDE OXIDOREDUCTASE"/>
    <property type="match status" value="1"/>
</dbReference>
<dbReference type="RefSeq" id="WP_128785441.1">
    <property type="nucleotide sequence ID" value="NZ_RJLM01000009.1"/>
</dbReference>
<comment type="caution">
    <text evidence="3">The sequence shown here is derived from an EMBL/GenBank/DDBJ whole genome shotgun (WGS) entry which is preliminary data.</text>
</comment>
<gene>
    <name evidence="3" type="ORF">EDI28_19020</name>
</gene>
<keyword evidence="4" id="KW-1185">Reference proteome</keyword>
<organism evidence="3 4">
    <name type="scientific">Photobacterium chitinilyticum</name>
    <dbReference type="NCBI Taxonomy" id="2485123"/>
    <lineage>
        <taxon>Bacteria</taxon>
        <taxon>Pseudomonadati</taxon>
        <taxon>Pseudomonadota</taxon>
        <taxon>Gammaproteobacteria</taxon>
        <taxon>Vibrionales</taxon>
        <taxon>Vibrionaceae</taxon>
        <taxon>Photobacterium</taxon>
    </lineage>
</organism>
<feature type="chain" id="PRO_5018689868" evidence="1">
    <location>
        <begin position="19"/>
        <end position="260"/>
    </location>
</feature>
<feature type="signal peptide" evidence="1">
    <location>
        <begin position="1"/>
        <end position="18"/>
    </location>
</feature>
<dbReference type="OrthoDB" id="526867at2"/>
<accession>A0A3S3UHG8</accession>
<feature type="domain" description="DUF547" evidence="2">
    <location>
        <begin position="87"/>
        <end position="198"/>
    </location>
</feature>
<protein>
    <submittedName>
        <fullName evidence="3">DUF547 domain-containing protein</fullName>
    </submittedName>
</protein>
<evidence type="ECO:0000256" key="1">
    <source>
        <dbReference type="SAM" id="SignalP"/>
    </source>
</evidence>